<organism evidence="1 2">
    <name type="scientific">Pluteus cervinus</name>
    <dbReference type="NCBI Taxonomy" id="181527"/>
    <lineage>
        <taxon>Eukaryota</taxon>
        <taxon>Fungi</taxon>
        <taxon>Dikarya</taxon>
        <taxon>Basidiomycota</taxon>
        <taxon>Agaricomycotina</taxon>
        <taxon>Agaricomycetes</taxon>
        <taxon>Agaricomycetidae</taxon>
        <taxon>Agaricales</taxon>
        <taxon>Pluteineae</taxon>
        <taxon>Pluteaceae</taxon>
        <taxon>Pluteus</taxon>
    </lineage>
</organism>
<reference evidence="1 2" key="1">
    <citation type="journal article" date="2019" name="Nat. Ecol. Evol.">
        <title>Megaphylogeny resolves global patterns of mushroom evolution.</title>
        <authorList>
            <person name="Varga T."/>
            <person name="Krizsan K."/>
            <person name="Foldi C."/>
            <person name="Dima B."/>
            <person name="Sanchez-Garcia M."/>
            <person name="Sanchez-Ramirez S."/>
            <person name="Szollosi G.J."/>
            <person name="Szarkandi J.G."/>
            <person name="Papp V."/>
            <person name="Albert L."/>
            <person name="Andreopoulos W."/>
            <person name="Angelini C."/>
            <person name="Antonin V."/>
            <person name="Barry K.W."/>
            <person name="Bougher N.L."/>
            <person name="Buchanan P."/>
            <person name="Buyck B."/>
            <person name="Bense V."/>
            <person name="Catcheside P."/>
            <person name="Chovatia M."/>
            <person name="Cooper J."/>
            <person name="Damon W."/>
            <person name="Desjardin D."/>
            <person name="Finy P."/>
            <person name="Geml J."/>
            <person name="Haridas S."/>
            <person name="Hughes K."/>
            <person name="Justo A."/>
            <person name="Karasinski D."/>
            <person name="Kautmanova I."/>
            <person name="Kiss B."/>
            <person name="Kocsube S."/>
            <person name="Kotiranta H."/>
            <person name="LaButti K.M."/>
            <person name="Lechner B.E."/>
            <person name="Liimatainen K."/>
            <person name="Lipzen A."/>
            <person name="Lukacs Z."/>
            <person name="Mihaltcheva S."/>
            <person name="Morgado L.N."/>
            <person name="Niskanen T."/>
            <person name="Noordeloos M.E."/>
            <person name="Ohm R.A."/>
            <person name="Ortiz-Santana B."/>
            <person name="Ovrebo C."/>
            <person name="Racz N."/>
            <person name="Riley R."/>
            <person name="Savchenko A."/>
            <person name="Shiryaev A."/>
            <person name="Soop K."/>
            <person name="Spirin V."/>
            <person name="Szebenyi C."/>
            <person name="Tomsovsky M."/>
            <person name="Tulloss R.E."/>
            <person name="Uehling J."/>
            <person name="Grigoriev I.V."/>
            <person name="Vagvolgyi C."/>
            <person name="Papp T."/>
            <person name="Martin F.M."/>
            <person name="Miettinen O."/>
            <person name="Hibbett D.S."/>
            <person name="Nagy L.G."/>
        </authorList>
    </citation>
    <scope>NUCLEOTIDE SEQUENCE [LARGE SCALE GENOMIC DNA]</scope>
    <source>
        <strain evidence="1 2">NL-1719</strain>
    </source>
</reference>
<evidence type="ECO:0000313" key="2">
    <source>
        <dbReference type="Proteomes" id="UP000308600"/>
    </source>
</evidence>
<sequence>MPGRVAQPTIVTQLPILIPKIFEQAQISVATHQKNFVALYKIHTEAAEHTETVRNGKAVKLIGERRFEEEFQKMLLCAFGQKKSGSQADRVIKFAGGYTQFVNEKAAEEKAAAEEEEELEDDETSASRFTEHLLKFLLKGFKAKEKLVRQKVLHTVAEMVSHLGEVNEDLYTDLRSSLVERVTDKEASVRVQALIALSKLAGTEDPNELEEGEPTVLEILLDAMSFDSNTEVRKAALLNTPVNAVTLPRILERMRDTDTTIRKLVYHSVLEPKAMLEDQMGPTHPRALSIAQRELIVKNGLGDREASVRAAAASLIAAWVDAVTDHDSSEVPPKKEGEDAAPQPKEKERSEKGILALLALFDLTDTTVAADALLSVFASRVDIFENLQFDNEYWSEISPERAFLPRVFVDYCIATKDNVRLEAALPVVTALAFRIQDAYNNLVTGIQSYDEEKLLRDFSEDEKVRVVDERMDQEFILGELLALAVNLDYSDGHGRGKMSQLIRDMLSRDTLPTNLVSRCIDVMRALSAGERDLIQILSEIVSDLRDSSDEEEEEPALDADAESTYGATPATVKPKRTAVFGPKEPSTPEEKAHADAVDLRCLTMCISALEGLDSPMENNSSLDGIFKKLIEPSLHRTEPEFKHKALICLGLCFLVSKRLVRQNLRMIMQGIEEKSALRVHFIKIFFDNLMVHDDVFLREENLHAKMIEFLGTVLDRDTLESPEELALVCIGTTKLMIAGMVTDTSILESLVKLYLLPHTADNQELRQCLTFFFPVYSYSSPANQSRIQKSFIPMYLKLKEEREQLEDETEMIRCADIVALFSDWTDPEKLSKGPLKEDNKALTEAQSVQVHLAIDIVQELFKDTLQKDDKKVLCQLLPKLHLPEKVDDDTIKRLKLLMHNLRMRRPLRDTTTLNNFTKFENMILKKYEKQLEDFSEEEYRKFESLQSLFEFLDSIIPLDDDELIDPEPRKRGRKRRSQSVASTTTNEEGGTQFSGTPPASKKGKSRAKRPRLSAESDHSGTPDTERQSGTPSAPSAPKRNMPKRAATKKPAPDVIVISSDDDEEEPTPRPSRIREQPRGRVKQEEDEDESLVDQDIDQLLEDPTSGRTANSTAIISHDSIMDDSDEDEEDEVNDLLAED</sequence>
<evidence type="ECO:0000313" key="1">
    <source>
        <dbReference type="EMBL" id="TFK65897.1"/>
    </source>
</evidence>
<dbReference type="Proteomes" id="UP000308600">
    <property type="component" value="Unassembled WGS sequence"/>
</dbReference>
<keyword evidence="2" id="KW-1185">Reference proteome</keyword>
<gene>
    <name evidence="1" type="ORF">BDN72DRAFT_824103</name>
</gene>
<name>A0ACD3AJF4_9AGAR</name>
<accession>A0ACD3AJF4</accession>
<protein>
    <submittedName>
        <fullName evidence="1">ARM repeat-containing protein</fullName>
    </submittedName>
</protein>
<proteinExistence type="predicted"/>
<dbReference type="EMBL" id="ML208422">
    <property type="protein sequence ID" value="TFK65897.1"/>
    <property type="molecule type" value="Genomic_DNA"/>
</dbReference>